<dbReference type="Proteomes" id="UP000011668">
    <property type="component" value="Unassembled WGS sequence"/>
</dbReference>
<reference evidence="1 2" key="1">
    <citation type="journal article" date="2013" name="Nat. Commun.">
        <title>The evolution and pathogenic mechanisms of the rice sheath blight pathogen.</title>
        <authorList>
            <person name="Zheng A."/>
            <person name="Lin R."/>
            <person name="Xu L."/>
            <person name="Qin P."/>
            <person name="Tang C."/>
            <person name="Ai P."/>
            <person name="Zhang D."/>
            <person name="Liu Y."/>
            <person name="Sun Z."/>
            <person name="Feng H."/>
            <person name="Wang Y."/>
            <person name="Chen Y."/>
            <person name="Liang X."/>
            <person name="Fu R."/>
            <person name="Li Q."/>
            <person name="Zhang J."/>
            <person name="Yu X."/>
            <person name="Xie Z."/>
            <person name="Ding L."/>
            <person name="Guan P."/>
            <person name="Tang J."/>
            <person name="Liang Y."/>
            <person name="Wang S."/>
            <person name="Deng Q."/>
            <person name="Li S."/>
            <person name="Zhu J."/>
            <person name="Wang L."/>
            <person name="Liu H."/>
            <person name="Li P."/>
        </authorList>
    </citation>
    <scope>NUCLEOTIDE SEQUENCE [LARGE SCALE GENOMIC DNA]</scope>
    <source>
        <strain evidence="2">AG-1 IA</strain>
    </source>
</reference>
<organism evidence="1 2">
    <name type="scientific">Thanatephorus cucumeris (strain AG1-IA)</name>
    <name type="common">Rice sheath blight fungus</name>
    <name type="synonym">Rhizoctonia solani</name>
    <dbReference type="NCBI Taxonomy" id="983506"/>
    <lineage>
        <taxon>Eukaryota</taxon>
        <taxon>Fungi</taxon>
        <taxon>Dikarya</taxon>
        <taxon>Basidiomycota</taxon>
        <taxon>Agaricomycotina</taxon>
        <taxon>Agaricomycetes</taxon>
        <taxon>Cantharellales</taxon>
        <taxon>Ceratobasidiaceae</taxon>
        <taxon>Rhizoctonia</taxon>
        <taxon>Rhizoctonia solani AG-1</taxon>
    </lineage>
</organism>
<name>L8WXW7_THACA</name>
<dbReference type="EMBL" id="AFRT01001005">
    <property type="protein sequence ID" value="ELU41667.1"/>
    <property type="molecule type" value="Genomic_DNA"/>
</dbReference>
<gene>
    <name evidence="1" type="ORF">AG1IA_04290</name>
</gene>
<accession>L8WXW7</accession>
<dbReference type="HOGENOM" id="CLU_2832924_0_0_1"/>
<evidence type="ECO:0000313" key="1">
    <source>
        <dbReference type="EMBL" id="ELU41667.1"/>
    </source>
</evidence>
<protein>
    <submittedName>
        <fullName evidence="1">Uncharacterized protein</fullName>
    </submittedName>
</protein>
<keyword evidence="2" id="KW-1185">Reference proteome</keyword>
<proteinExistence type="predicted"/>
<sequence length="66" mass="7239">MPLIFITAGAVCLPDINTRGNRPPAQPAVIHLYVSDLAAGMFRITPFIATKNLMEPPRERLGGFLF</sequence>
<dbReference type="AlphaFoldDB" id="L8WXW7"/>
<comment type="caution">
    <text evidence="1">The sequence shown here is derived from an EMBL/GenBank/DDBJ whole genome shotgun (WGS) entry which is preliminary data.</text>
</comment>
<evidence type="ECO:0000313" key="2">
    <source>
        <dbReference type="Proteomes" id="UP000011668"/>
    </source>
</evidence>